<proteinExistence type="predicted"/>
<reference evidence="1" key="1">
    <citation type="submission" date="2022-07" db="EMBL/GenBank/DDBJ databases">
        <authorList>
            <person name="Criscuolo A."/>
        </authorList>
    </citation>
    <scope>NUCLEOTIDE SEQUENCE</scope>
    <source>
        <strain evidence="1">CIP111854</strain>
    </source>
</reference>
<dbReference type="Proteomes" id="UP001152467">
    <property type="component" value="Unassembled WGS sequence"/>
</dbReference>
<evidence type="ECO:0000313" key="1">
    <source>
        <dbReference type="EMBL" id="CAH9066833.1"/>
    </source>
</evidence>
<organism evidence="1 2">
    <name type="scientific">Pseudoalteromonas holothuriae</name>
    <dbReference type="NCBI Taxonomy" id="2963714"/>
    <lineage>
        <taxon>Bacteria</taxon>
        <taxon>Pseudomonadati</taxon>
        <taxon>Pseudomonadota</taxon>
        <taxon>Gammaproteobacteria</taxon>
        <taxon>Alteromonadales</taxon>
        <taxon>Pseudoalteromonadaceae</taxon>
        <taxon>Pseudoalteromonas</taxon>
    </lineage>
</organism>
<protein>
    <submittedName>
        <fullName evidence="1">Uncharacterized protein</fullName>
    </submittedName>
</protein>
<dbReference type="RefSeq" id="WP_261627122.1">
    <property type="nucleotide sequence ID" value="NZ_CAMAPC010000026.1"/>
</dbReference>
<keyword evidence="2" id="KW-1185">Reference proteome</keyword>
<sequence>MSTILNYNLSPYGAVKGENVTLTLTITNPSNGKKQDNIRVSLQFDLDLTANSADVHPSSKEKSWSNAAQTTSSGVVFVIQPDDGVSLDPGKSVQFSFSNVSITDNNSIGKIALIEQVDGETHTSNLSVLKLQPKLDMVGYANPVKIGKGQSTTLFFTSNAASKIIIEPIGKEIKTKVQGNGQTFSTSLKWTPEVQSGDNYTSTYTLTAYNDAGDYFPFIINVYTEKPVISSFTAEPATDVSLDDDNAVTLSWETLYSNVTYLQPQYGGPILVANNGQQTFSGQQLKRFLRNSPNQSSLEFSLIVDNGDGYQHSSSISVELASARILYFKFKNPDLTYPIFAAKNAVDAIMQGGNGDDVPNTYTIDGSGGPLEQYLGGKTDVPQIMYFSPDKENIKAGEKITLNWVVQNISKMTLIPGNIDAPIDEEGKGGVEVTVTQDTNYVLTSQSGLTSTLAVQVTNSDGLEQGCQ</sequence>
<name>A0A9W4R508_9GAMM</name>
<gene>
    <name evidence="1" type="ORF">PSECIP111854_03968</name>
</gene>
<comment type="caution">
    <text evidence="1">The sequence shown here is derived from an EMBL/GenBank/DDBJ whole genome shotgun (WGS) entry which is preliminary data.</text>
</comment>
<dbReference type="EMBL" id="CAMAPC010000026">
    <property type="protein sequence ID" value="CAH9066833.1"/>
    <property type="molecule type" value="Genomic_DNA"/>
</dbReference>
<accession>A0A9W4R508</accession>
<evidence type="ECO:0000313" key="2">
    <source>
        <dbReference type="Proteomes" id="UP001152467"/>
    </source>
</evidence>
<dbReference type="AlphaFoldDB" id="A0A9W4R508"/>